<gene>
    <name evidence="1" type="ORF">Godav_022267</name>
</gene>
<evidence type="ECO:0000313" key="2">
    <source>
        <dbReference type="Proteomes" id="UP000593561"/>
    </source>
</evidence>
<dbReference type="Proteomes" id="UP000593561">
    <property type="component" value="Unassembled WGS sequence"/>
</dbReference>
<evidence type="ECO:0000313" key="1">
    <source>
        <dbReference type="EMBL" id="MBA0636133.1"/>
    </source>
</evidence>
<reference evidence="1 2" key="1">
    <citation type="journal article" date="2019" name="Genome Biol. Evol.">
        <title>Insights into the evolution of the New World diploid cottons (Gossypium, subgenus Houzingenia) based on genome sequencing.</title>
        <authorList>
            <person name="Grover C.E."/>
            <person name="Arick M.A. 2nd"/>
            <person name="Thrash A."/>
            <person name="Conover J.L."/>
            <person name="Sanders W.S."/>
            <person name="Peterson D.G."/>
            <person name="Frelichowski J.E."/>
            <person name="Scheffler J.A."/>
            <person name="Scheffler B.E."/>
            <person name="Wendel J.F."/>
        </authorList>
    </citation>
    <scope>NUCLEOTIDE SEQUENCE [LARGE SCALE GENOMIC DNA]</scope>
    <source>
        <strain evidence="1">27</strain>
        <tissue evidence="1">Leaf</tissue>
    </source>
</reference>
<sequence>MKSNDEDIELVNLVNVKEKISETDLFKAVTEAKALLDPLGFTLTEYTTYVDTSSAPGTMSYFGRSREKKASIEKSLTQR</sequence>
<dbReference type="AlphaFoldDB" id="A0A7J8TDA2"/>
<keyword evidence="2" id="KW-1185">Reference proteome</keyword>
<protein>
    <submittedName>
        <fullName evidence="1">Uncharacterized protein</fullName>
    </submittedName>
</protein>
<comment type="caution">
    <text evidence="1">The sequence shown here is derived from an EMBL/GenBank/DDBJ whole genome shotgun (WGS) entry which is preliminary data.</text>
</comment>
<organism evidence="1 2">
    <name type="scientific">Gossypium davidsonii</name>
    <name type="common">Davidson's cotton</name>
    <name type="synonym">Gossypium klotzschianum subsp. davidsonii</name>
    <dbReference type="NCBI Taxonomy" id="34287"/>
    <lineage>
        <taxon>Eukaryota</taxon>
        <taxon>Viridiplantae</taxon>
        <taxon>Streptophyta</taxon>
        <taxon>Embryophyta</taxon>
        <taxon>Tracheophyta</taxon>
        <taxon>Spermatophyta</taxon>
        <taxon>Magnoliopsida</taxon>
        <taxon>eudicotyledons</taxon>
        <taxon>Gunneridae</taxon>
        <taxon>Pentapetalae</taxon>
        <taxon>rosids</taxon>
        <taxon>malvids</taxon>
        <taxon>Malvales</taxon>
        <taxon>Malvaceae</taxon>
        <taxon>Malvoideae</taxon>
        <taxon>Gossypium</taxon>
    </lineage>
</organism>
<name>A0A7J8TDA2_GOSDV</name>
<dbReference type="EMBL" id="JABFAC010244561">
    <property type="protein sequence ID" value="MBA0636133.1"/>
    <property type="molecule type" value="Genomic_DNA"/>
</dbReference>
<accession>A0A7J8TDA2</accession>
<proteinExistence type="predicted"/>